<protein>
    <submittedName>
        <fullName evidence="2">Uncharacterized protein</fullName>
    </submittedName>
</protein>
<keyword evidence="1" id="KW-1133">Transmembrane helix</keyword>
<accession>A0A4S4N3Q8</accession>
<feature type="transmembrane region" description="Helical" evidence="1">
    <location>
        <begin position="116"/>
        <end position="133"/>
    </location>
</feature>
<sequence>MPRAAPRLNRLPQRLDYTLIPAPLDLSLPLVDEKSPLPAIIVTPSSPSHEREFCIAFIAAPPKPPLRQRLLSHLPKLPSLPSFLHRLPSQIKLPVSPFAQEFEGEQSWTLKTRARSTLVFAILLFIMACHLILHEMVTGHPHVEFGVASDNDVVALHKLVTPPAAHFAADGERIQSDSATPALGGWFNIHAIWAPIPVTERSPDFIVSESEPEPEPSHLS</sequence>
<dbReference type="EMBL" id="SGPM01000004">
    <property type="protein sequence ID" value="THH33634.1"/>
    <property type="molecule type" value="Genomic_DNA"/>
</dbReference>
<evidence type="ECO:0000256" key="1">
    <source>
        <dbReference type="SAM" id="Phobius"/>
    </source>
</evidence>
<gene>
    <name evidence="2" type="ORF">EUX98_g497</name>
</gene>
<proteinExistence type="predicted"/>
<reference evidence="2 3" key="1">
    <citation type="submission" date="2019-02" db="EMBL/GenBank/DDBJ databases">
        <title>Genome sequencing of the rare red list fungi Antrodiella citrinella (Flaviporus citrinellus).</title>
        <authorList>
            <person name="Buettner E."/>
            <person name="Kellner H."/>
        </authorList>
    </citation>
    <scope>NUCLEOTIDE SEQUENCE [LARGE SCALE GENOMIC DNA]</scope>
    <source>
        <strain evidence="2 3">DSM 108506</strain>
    </source>
</reference>
<evidence type="ECO:0000313" key="3">
    <source>
        <dbReference type="Proteomes" id="UP000308730"/>
    </source>
</evidence>
<name>A0A4S4N3Q8_9APHY</name>
<organism evidence="2 3">
    <name type="scientific">Antrodiella citrinella</name>
    <dbReference type="NCBI Taxonomy" id="2447956"/>
    <lineage>
        <taxon>Eukaryota</taxon>
        <taxon>Fungi</taxon>
        <taxon>Dikarya</taxon>
        <taxon>Basidiomycota</taxon>
        <taxon>Agaricomycotina</taxon>
        <taxon>Agaricomycetes</taxon>
        <taxon>Polyporales</taxon>
        <taxon>Steccherinaceae</taxon>
        <taxon>Antrodiella</taxon>
    </lineage>
</organism>
<dbReference type="AlphaFoldDB" id="A0A4S4N3Q8"/>
<keyword evidence="3" id="KW-1185">Reference proteome</keyword>
<comment type="caution">
    <text evidence="2">The sequence shown here is derived from an EMBL/GenBank/DDBJ whole genome shotgun (WGS) entry which is preliminary data.</text>
</comment>
<keyword evidence="1" id="KW-0812">Transmembrane</keyword>
<evidence type="ECO:0000313" key="2">
    <source>
        <dbReference type="EMBL" id="THH33634.1"/>
    </source>
</evidence>
<dbReference type="OrthoDB" id="3259878at2759"/>
<dbReference type="Proteomes" id="UP000308730">
    <property type="component" value="Unassembled WGS sequence"/>
</dbReference>
<keyword evidence="1" id="KW-0472">Membrane</keyword>